<dbReference type="GO" id="GO:0031071">
    <property type="term" value="F:cysteine desulfurase activity"/>
    <property type="evidence" value="ECO:0007669"/>
    <property type="project" value="UniProtKB-EC"/>
</dbReference>
<comment type="cofactor">
    <cofactor evidence="1">
        <name>pyridoxal 5'-phosphate</name>
        <dbReference type="ChEBI" id="CHEBI:597326"/>
    </cofactor>
</comment>
<dbReference type="Proteomes" id="UP000248066">
    <property type="component" value="Unassembled WGS sequence"/>
</dbReference>
<evidence type="ECO:0000259" key="6">
    <source>
        <dbReference type="Pfam" id="PF00266"/>
    </source>
</evidence>
<organism evidence="7 8">
    <name type="scientific">Alteribacter lacisalsi</name>
    <dbReference type="NCBI Taxonomy" id="2045244"/>
    <lineage>
        <taxon>Bacteria</taxon>
        <taxon>Bacillati</taxon>
        <taxon>Bacillota</taxon>
        <taxon>Bacilli</taxon>
        <taxon>Bacillales</taxon>
        <taxon>Bacillaceae</taxon>
        <taxon>Alteribacter</taxon>
    </lineage>
</organism>
<comment type="catalytic activity">
    <reaction evidence="5">
        <text>(sulfur carrier)-H + L-cysteine = (sulfur carrier)-SH + L-alanine</text>
        <dbReference type="Rhea" id="RHEA:43892"/>
        <dbReference type="Rhea" id="RHEA-COMP:14737"/>
        <dbReference type="Rhea" id="RHEA-COMP:14739"/>
        <dbReference type="ChEBI" id="CHEBI:29917"/>
        <dbReference type="ChEBI" id="CHEBI:35235"/>
        <dbReference type="ChEBI" id="CHEBI:57972"/>
        <dbReference type="ChEBI" id="CHEBI:64428"/>
        <dbReference type="EC" id="2.8.1.7"/>
    </reaction>
</comment>
<sequence length="383" mass="41558">MIYLDQAASSFPKPPSVSRAVCEAIDEYGANPGRSGHRLARRASDTISRARKELATFFQCSQAERVLFYQNATQALNQGILGLDLTEGDHVVATAYEHNSVRRPLEWLREEKKVRITYIIPNENGVFTKEQLEEALRPETRLVAATHGSNVTGSITPVQEWGNCLKDRDAVFLVDASQTAGVLDIRMEDWSIDLLAFPAHKGLLGPQGAGVLIAGSRPSLKPIIFGGTGSHSEEPLQPDVWPAGFQSGTLNTPGIAGLLAGLEEVKSIGLDTIRKREKEMTDALLTGLSNMPGIRVYTVKGAERLGVVSFKMEGADVHEVAMILDEHYDIAVRAGLHCAPLAHQALATADIGLIRVSVGPYNTIDEISSFLNALEEIREGLAE</sequence>
<dbReference type="AlphaFoldDB" id="A0A2W0H839"/>
<dbReference type="EMBL" id="PDOF01000003">
    <property type="protein sequence ID" value="PYZ96250.1"/>
    <property type="molecule type" value="Genomic_DNA"/>
</dbReference>
<dbReference type="PANTHER" id="PTHR43586">
    <property type="entry name" value="CYSTEINE DESULFURASE"/>
    <property type="match status" value="1"/>
</dbReference>
<feature type="domain" description="Aminotransferase class V" evidence="6">
    <location>
        <begin position="2"/>
        <end position="369"/>
    </location>
</feature>
<dbReference type="InterPro" id="IPR000192">
    <property type="entry name" value="Aminotrans_V_dom"/>
</dbReference>
<dbReference type="Pfam" id="PF00266">
    <property type="entry name" value="Aminotran_5"/>
    <property type="match status" value="1"/>
</dbReference>
<gene>
    <name evidence="7" type="ORF">CR205_18020</name>
</gene>
<comment type="caution">
    <text evidence="7">The sequence shown here is derived from an EMBL/GenBank/DDBJ whole genome shotgun (WGS) entry which is preliminary data.</text>
</comment>
<dbReference type="RefSeq" id="WP_110521525.1">
    <property type="nucleotide sequence ID" value="NZ_PDOF01000003.1"/>
</dbReference>
<proteinExistence type="inferred from homology"/>
<protein>
    <recommendedName>
        <fullName evidence="3">cysteine desulfurase</fullName>
        <ecNumber evidence="3">2.8.1.7</ecNumber>
    </recommendedName>
</protein>
<dbReference type="InterPro" id="IPR010969">
    <property type="entry name" value="Cys_dSase-rel_unknwn_funct"/>
</dbReference>
<evidence type="ECO:0000256" key="4">
    <source>
        <dbReference type="ARBA" id="ARBA00022898"/>
    </source>
</evidence>
<evidence type="ECO:0000313" key="7">
    <source>
        <dbReference type="EMBL" id="PYZ96250.1"/>
    </source>
</evidence>
<dbReference type="SUPFAM" id="SSF53383">
    <property type="entry name" value="PLP-dependent transferases"/>
    <property type="match status" value="1"/>
</dbReference>
<dbReference type="PIRSF" id="PIRSF005572">
    <property type="entry name" value="NifS"/>
    <property type="match status" value="1"/>
</dbReference>
<dbReference type="OrthoDB" id="9804366at2"/>
<evidence type="ECO:0000256" key="2">
    <source>
        <dbReference type="ARBA" id="ARBA00010447"/>
    </source>
</evidence>
<dbReference type="Gene3D" id="3.40.640.10">
    <property type="entry name" value="Type I PLP-dependent aspartate aminotransferase-like (Major domain)"/>
    <property type="match status" value="1"/>
</dbReference>
<dbReference type="EC" id="2.8.1.7" evidence="3"/>
<dbReference type="InterPro" id="IPR015424">
    <property type="entry name" value="PyrdxlP-dep_Trfase"/>
</dbReference>
<accession>A0A2W0H839</accession>
<dbReference type="NCBIfam" id="TIGR01977">
    <property type="entry name" value="am_tr_V_EF2568"/>
    <property type="match status" value="1"/>
</dbReference>
<keyword evidence="8" id="KW-1185">Reference proteome</keyword>
<evidence type="ECO:0000256" key="5">
    <source>
        <dbReference type="ARBA" id="ARBA00050776"/>
    </source>
</evidence>
<dbReference type="Gene3D" id="3.90.1150.10">
    <property type="entry name" value="Aspartate Aminotransferase, domain 1"/>
    <property type="match status" value="1"/>
</dbReference>
<dbReference type="PANTHER" id="PTHR43586:SF4">
    <property type="entry name" value="ISOPENICILLIN N EPIMERASE"/>
    <property type="match status" value="1"/>
</dbReference>
<dbReference type="InterPro" id="IPR016454">
    <property type="entry name" value="Cysteine_dSase"/>
</dbReference>
<comment type="similarity">
    <text evidence="2">Belongs to the class-V pyridoxal-phosphate-dependent aminotransferase family. Csd subfamily.</text>
</comment>
<name>A0A2W0H839_9BACI</name>
<evidence type="ECO:0000313" key="8">
    <source>
        <dbReference type="Proteomes" id="UP000248066"/>
    </source>
</evidence>
<reference evidence="7 8" key="1">
    <citation type="submission" date="2017-10" db="EMBL/GenBank/DDBJ databases">
        <title>Bacillus sp. nov., a halophilic bacterium isolated from a Yangshapao Lake.</title>
        <authorList>
            <person name="Wang H."/>
        </authorList>
    </citation>
    <scope>NUCLEOTIDE SEQUENCE [LARGE SCALE GENOMIC DNA]</scope>
    <source>
        <strain evidence="7 8">YSP-3</strain>
    </source>
</reference>
<dbReference type="InterPro" id="IPR015422">
    <property type="entry name" value="PyrdxlP-dep_Trfase_small"/>
</dbReference>
<dbReference type="InterPro" id="IPR015421">
    <property type="entry name" value="PyrdxlP-dep_Trfase_major"/>
</dbReference>
<keyword evidence="4" id="KW-0663">Pyridoxal phosphate</keyword>
<evidence type="ECO:0000256" key="1">
    <source>
        <dbReference type="ARBA" id="ARBA00001933"/>
    </source>
</evidence>
<evidence type="ECO:0000256" key="3">
    <source>
        <dbReference type="ARBA" id="ARBA00012239"/>
    </source>
</evidence>